<sequence>MTEEEFQDATLLGKKLVEELKRSDDPEVDTLSRWMAHYIAELIVRAESASGFDAEEIRKDCKRTILELWKHRSGFPRSRPFSELEPVSLTLQALQPEEKNPFYRQEVLQKIESEKLEGEIATFLGLALEVDYLARVLISELIDGAVAHAGAENAAWVKAAKPVVEENDNLLELAVWLEDHDSKSERSAGLIRKLQLERLERVSRFIEFVELYRRGLEKNSGLDSIASGHEKDAKKY</sequence>
<protein>
    <submittedName>
        <fullName evidence="1">Uncharacterized protein</fullName>
    </submittedName>
</protein>
<evidence type="ECO:0000313" key="2">
    <source>
        <dbReference type="Proteomes" id="UP000473531"/>
    </source>
</evidence>
<reference evidence="1 2" key="1">
    <citation type="submission" date="2019-12" db="EMBL/GenBank/DDBJ databases">
        <title>Genomic-based taxomic classification of the family Erythrobacteraceae.</title>
        <authorList>
            <person name="Xu L."/>
        </authorList>
    </citation>
    <scope>NUCLEOTIDE SEQUENCE [LARGE SCALE GENOMIC DNA]</scope>
    <source>
        <strain evidence="1 2">KCTC 52259</strain>
    </source>
</reference>
<gene>
    <name evidence="1" type="ORF">GRI44_07275</name>
</gene>
<accession>A0A6L7GI07</accession>
<dbReference type="AlphaFoldDB" id="A0A6L7GI07"/>
<name>A0A6L7GI07_9SPHN</name>
<organism evidence="1 2">
    <name type="scientific">Allopontixanthobacter confluentis</name>
    <dbReference type="NCBI Taxonomy" id="1849021"/>
    <lineage>
        <taxon>Bacteria</taxon>
        <taxon>Pseudomonadati</taxon>
        <taxon>Pseudomonadota</taxon>
        <taxon>Alphaproteobacteria</taxon>
        <taxon>Sphingomonadales</taxon>
        <taxon>Erythrobacteraceae</taxon>
        <taxon>Allopontixanthobacter</taxon>
    </lineage>
</organism>
<proteinExistence type="predicted"/>
<evidence type="ECO:0000313" key="1">
    <source>
        <dbReference type="EMBL" id="MXP14548.1"/>
    </source>
</evidence>
<comment type="caution">
    <text evidence="1">The sequence shown here is derived from an EMBL/GenBank/DDBJ whole genome shotgun (WGS) entry which is preliminary data.</text>
</comment>
<dbReference type="EMBL" id="WTYU01000001">
    <property type="protein sequence ID" value="MXP14548.1"/>
    <property type="molecule type" value="Genomic_DNA"/>
</dbReference>
<dbReference type="Proteomes" id="UP000473531">
    <property type="component" value="Unassembled WGS sequence"/>
</dbReference>
<dbReference type="RefSeq" id="WP_160600738.1">
    <property type="nucleotide sequence ID" value="NZ_WTYU01000001.1"/>
</dbReference>
<dbReference type="OrthoDB" id="4166375at2"/>
<keyword evidence="2" id="KW-1185">Reference proteome</keyword>